<comment type="caution">
    <text evidence="2">The sequence shown here is derived from an EMBL/GenBank/DDBJ whole genome shotgun (WGS) entry which is preliminary data.</text>
</comment>
<dbReference type="EC" id="3.1.1.3" evidence="2"/>
<dbReference type="PANTHER" id="PTHR32015:SF1">
    <property type="entry name" value="LIPASE"/>
    <property type="match status" value="1"/>
</dbReference>
<dbReference type="SUPFAM" id="SSF53474">
    <property type="entry name" value="alpha/beta-Hydrolases"/>
    <property type="match status" value="1"/>
</dbReference>
<dbReference type="InterPro" id="IPR029058">
    <property type="entry name" value="AB_hydrolase_fold"/>
</dbReference>
<feature type="chain" id="PRO_5031185618" evidence="1">
    <location>
        <begin position="27"/>
        <end position="222"/>
    </location>
</feature>
<dbReference type="GO" id="GO:0004806">
    <property type="term" value="F:triacylglycerol lipase activity"/>
    <property type="evidence" value="ECO:0007669"/>
    <property type="project" value="UniProtKB-EC"/>
</dbReference>
<sequence length="222" mass="23649">MRLSLAPAAALVALAGLLTAPATAHAQERDPVLFVHGYSGNAANWDSMISDFTDGGWERDRLHAIDYDDDASNTETAELIAREVDAILAGTGADAVDIVTHSMGGLSSRWYLKVLGGHEDVDHWISLAGPNEGSSVRLPCVTTSPSCQEVVEGSDFLQELNTGDPTPGDTAYTTFRSFCDLIVRPSTNVTLAGADNRLVGCVSHTAFLRDDDVSEDVRDVLS</sequence>
<name>A0A7Z0JDT2_9ACTN</name>
<evidence type="ECO:0000313" key="2">
    <source>
        <dbReference type="EMBL" id="NYJ37815.1"/>
    </source>
</evidence>
<proteinExistence type="predicted"/>
<keyword evidence="1" id="KW-0732">Signal</keyword>
<accession>A0A7Z0JDT2</accession>
<gene>
    <name evidence="2" type="ORF">HNR10_005696</name>
</gene>
<evidence type="ECO:0000256" key="1">
    <source>
        <dbReference type="SAM" id="SignalP"/>
    </source>
</evidence>
<feature type="signal peptide" evidence="1">
    <location>
        <begin position="1"/>
        <end position="26"/>
    </location>
</feature>
<evidence type="ECO:0000313" key="3">
    <source>
        <dbReference type="Proteomes" id="UP000572051"/>
    </source>
</evidence>
<dbReference type="EMBL" id="JACCFS010000001">
    <property type="protein sequence ID" value="NYJ37815.1"/>
    <property type="molecule type" value="Genomic_DNA"/>
</dbReference>
<dbReference type="PANTHER" id="PTHR32015">
    <property type="entry name" value="FASTING INDUCED LIPASE"/>
    <property type="match status" value="1"/>
</dbReference>
<dbReference type="Gene3D" id="3.40.50.1820">
    <property type="entry name" value="alpha/beta hydrolase"/>
    <property type="match status" value="1"/>
</dbReference>
<dbReference type="Proteomes" id="UP000572051">
    <property type="component" value="Unassembled WGS sequence"/>
</dbReference>
<dbReference type="GO" id="GO:0016042">
    <property type="term" value="P:lipid catabolic process"/>
    <property type="evidence" value="ECO:0007669"/>
    <property type="project" value="InterPro"/>
</dbReference>
<organism evidence="2 3">
    <name type="scientific">Nocardiopsis aegyptia</name>
    <dbReference type="NCBI Taxonomy" id="220378"/>
    <lineage>
        <taxon>Bacteria</taxon>
        <taxon>Bacillati</taxon>
        <taxon>Actinomycetota</taxon>
        <taxon>Actinomycetes</taxon>
        <taxon>Streptosporangiales</taxon>
        <taxon>Nocardiopsidaceae</taxon>
        <taxon>Nocardiopsis</taxon>
    </lineage>
</organism>
<reference evidence="2 3" key="1">
    <citation type="submission" date="2020-07" db="EMBL/GenBank/DDBJ databases">
        <title>Sequencing the genomes of 1000 actinobacteria strains.</title>
        <authorList>
            <person name="Klenk H.-P."/>
        </authorList>
    </citation>
    <scope>NUCLEOTIDE SEQUENCE [LARGE SCALE GENOMIC DNA]</scope>
    <source>
        <strain evidence="2 3">DSM 44442</strain>
    </source>
</reference>
<dbReference type="RefSeq" id="WP_218898102.1">
    <property type="nucleotide sequence ID" value="NZ_JACCFS010000001.1"/>
</dbReference>
<dbReference type="InterPro" id="IPR002918">
    <property type="entry name" value="Lipase_EstA/Esterase_EstB"/>
</dbReference>
<protein>
    <submittedName>
        <fullName evidence="2">Triacylglycerol lipase</fullName>
        <ecNumber evidence="2">3.1.1.3</ecNumber>
    </submittedName>
</protein>
<keyword evidence="2" id="KW-0378">Hydrolase</keyword>
<keyword evidence="3" id="KW-1185">Reference proteome</keyword>
<dbReference type="AlphaFoldDB" id="A0A7Z0JDT2"/>
<dbReference type="Pfam" id="PF01674">
    <property type="entry name" value="Lipase_2"/>
    <property type="match status" value="1"/>
</dbReference>